<dbReference type="Proteomes" id="UP000789738">
    <property type="component" value="Unassembled WGS sequence"/>
</dbReference>
<proteinExistence type="predicted"/>
<sequence length="67" mass="7746">MITLMYILLMLIIVFEVFSIFKPIVKSLKEYKSIKSEISYILIRVLISILAGYFTFKIGTGIIFCFA</sequence>
<organism evidence="1 2">
    <name type="scientific">Clostridium neonatale</name>
    <dbReference type="NCBI Taxonomy" id="137838"/>
    <lineage>
        <taxon>Bacteria</taxon>
        <taxon>Bacillati</taxon>
        <taxon>Bacillota</taxon>
        <taxon>Clostridia</taxon>
        <taxon>Eubacteriales</taxon>
        <taxon>Clostridiaceae</taxon>
        <taxon>Clostridium</taxon>
    </lineage>
</organism>
<evidence type="ECO:0000313" key="1">
    <source>
        <dbReference type="EMBL" id="CAG9706641.1"/>
    </source>
</evidence>
<gene>
    <name evidence="1" type="ORF">CNEO_42557</name>
</gene>
<reference evidence="1" key="1">
    <citation type="submission" date="2021-10" db="EMBL/GenBank/DDBJ databases">
        <authorList>
            <person name="Mesa V."/>
        </authorList>
    </citation>
    <scope>NUCLEOTIDE SEQUENCE</scope>
    <source>
        <strain evidence="1">CC3_PB</strain>
    </source>
</reference>
<dbReference type="EMBL" id="CAKJVE010000004">
    <property type="protein sequence ID" value="CAG9706641.1"/>
    <property type="molecule type" value="Genomic_DNA"/>
</dbReference>
<evidence type="ECO:0000313" key="2">
    <source>
        <dbReference type="Proteomes" id="UP000789738"/>
    </source>
</evidence>
<accession>A0AA86JFN1</accession>
<name>A0AA86JFN1_9CLOT</name>
<dbReference type="AlphaFoldDB" id="A0AA86JFN1"/>
<dbReference type="RefSeq" id="WP_125148712.1">
    <property type="nucleotide sequence ID" value="NZ_CAKJVE010000004.1"/>
</dbReference>
<comment type="caution">
    <text evidence="1">The sequence shown here is derived from an EMBL/GenBank/DDBJ whole genome shotgun (WGS) entry which is preliminary data.</text>
</comment>
<protein>
    <submittedName>
        <fullName evidence="1">Uncharacterized protein</fullName>
    </submittedName>
</protein>